<evidence type="ECO:0000313" key="3">
    <source>
        <dbReference type="Proteomes" id="UP000199180"/>
    </source>
</evidence>
<dbReference type="AlphaFoldDB" id="A0A1H9YAG0"/>
<dbReference type="RefSeq" id="WP_175479763.1">
    <property type="nucleotide sequence ID" value="NZ_FOHO01000001.1"/>
</dbReference>
<sequence length="335" mass="36432">MRQRSRRPDRKYAAIPNSAMRDPSISIAGRGLLALLMTYSDDWVFLVPKLQEICGVGRDKMRAMLSELEEAGYLVREAVRGDGGQLCGSTWVILDEPTGGSFGGGSEGSQQDDVPMNDHRPPKNPAVGDTAPLKTRPPVEPTGGKSVPIRKPTCKKTNPKNAPSGCERGVYQSNDSGFAVDPPPPGSSGLASNEPRGTREADDFDTFWSAYPDPVEREAAKRAFAKLVQSGEVKASDLVDAAKAYARSRHVERGYGKKPANWLSSGAWREEWEAGRAVQDESREIDYPALAERWRGPIKTGATYAASAVSQRLARFMLGEGMVTEADLRRCGVSF</sequence>
<feature type="region of interest" description="Disordered" evidence="1">
    <location>
        <begin position="97"/>
        <end position="201"/>
    </location>
</feature>
<dbReference type="EMBL" id="FOHO01000001">
    <property type="protein sequence ID" value="SES65389.1"/>
    <property type="molecule type" value="Genomic_DNA"/>
</dbReference>
<keyword evidence="3" id="KW-1185">Reference proteome</keyword>
<evidence type="ECO:0000313" key="2">
    <source>
        <dbReference type="EMBL" id="SES65389.1"/>
    </source>
</evidence>
<gene>
    <name evidence="2" type="ORF">SAMN04489858_10182</name>
</gene>
<name>A0A1H9YAG0_9RHOB</name>
<proteinExistence type="predicted"/>
<reference evidence="2 3" key="1">
    <citation type="submission" date="2016-10" db="EMBL/GenBank/DDBJ databases">
        <authorList>
            <person name="de Groot N.N."/>
        </authorList>
    </citation>
    <scope>NUCLEOTIDE SEQUENCE [LARGE SCALE GENOMIC DNA]</scope>
    <source>
        <strain evidence="2 3">DSM 17862</strain>
    </source>
</reference>
<protein>
    <recommendedName>
        <fullName evidence="4">Helix-turn-helix domain-containing protein</fullName>
    </recommendedName>
</protein>
<evidence type="ECO:0008006" key="4">
    <source>
        <dbReference type="Google" id="ProtNLM"/>
    </source>
</evidence>
<organism evidence="2 3">
    <name type="scientific">Paracoccus homiensis</name>
    <dbReference type="NCBI Taxonomy" id="364199"/>
    <lineage>
        <taxon>Bacteria</taxon>
        <taxon>Pseudomonadati</taxon>
        <taxon>Pseudomonadota</taxon>
        <taxon>Alphaproteobacteria</taxon>
        <taxon>Rhodobacterales</taxon>
        <taxon>Paracoccaceae</taxon>
        <taxon>Paracoccus</taxon>
    </lineage>
</organism>
<dbReference type="STRING" id="364199.SAMN04489858_10182"/>
<accession>A0A1H9YAG0</accession>
<dbReference type="Proteomes" id="UP000199180">
    <property type="component" value="Unassembled WGS sequence"/>
</dbReference>
<evidence type="ECO:0000256" key="1">
    <source>
        <dbReference type="SAM" id="MobiDB-lite"/>
    </source>
</evidence>